<dbReference type="RefSeq" id="WP_253700481.1">
    <property type="nucleotide sequence ID" value="NZ_CP051522.1"/>
</dbReference>
<organism evidence="2 3">
    <name type="scientific">Treponema denticola</name>
    <dbReference type="NCBI Taxonomy" id="158"/>
    <lineage>
        <taxon>Bacteria</taxon>
        <taxon>Pseudomonadati</taxon>
        <taxon>Spirochaetota</taxon>
        <taxon>Spirochaetia</taxon>
        <taxon>Spirochaetales</taxon>
        <taxon>Treponemataceae</taxon>
        <taxon>Treponema</taxon>
    </lineage>
</organism>
<proteinExistence type="predicted"/>
<name>A0A9Q9BLM5_TREDN</name>
<sequence>MAKLQKEPIVVNQKIIKEKIYTIRGQKVMLDFHLAEIYGYETKRFNEQVKRNIEKFEDDFMFQLTNEEVQILSRSHFATLNKITGRGSNIKYNPYAFTEQGIYMLMTVLKGDLAIKQSKALIRMFKQMKDYLIENQDFISSKELVQIAIQTNQNTKNISEIKSQMATKEELKKVMDNFIDPDTYKHFLIMDGKKIEADIAYQKIYKSAKHTVYVVDNYIGLKTLELLREAKESITIKIFTDNIKHRTMLTTSILKDFKIEYPNISLSFQKTKGKYHDRYIAIDYNTKNEAIYHCGGSSKDAGNKITSILKIDDTVLYHPMFDELLLNPILKI</sequence>
<feature type="domain" description="KilA-N DNA-binding" evidence="1">
    <location>
        <begin position="18"/>
        <end position="108"/>
    </location>
</feature>
<dbReference type="InterPro" id="IPR018873">
    <property type="entry name" value="KilA-N_DNA-bd_domain"/>
</dbReference>
<gene>
    <name evidence="2" type="ORF">E4N86_03475</name>
</gene>
<dbReference type="Pfam" id="PF10543">
    <property type="entry name" value="ORF6N"/>
    <property type="match status" value="1"/>
</dbReference>
<evidence type="ECO:0000259" key="1">
    <source>
        <dbReference type="Pfam" id="PF10543"/>
    </source>
</evidence>
<accession>A0A9Q9BLM5</accession>
<dbReference type="EMBL" id="CP051635">
    <property type="protein sequence ID" value="UTC99812.1"/>
    <property type="molecule type" value="Genomic_DNA"/>
</dbReference>
<dbReference type="AlphaFoldDB" id="A0A9Q9BLM5"/>
<evidence type="ECO:0000313" key="3">
    <source>
        <dbReference type="Proteomes" id="UP001056981"/>
    </source>
</evidence>
<protein>
    <submittedName>
        <fullName evidence="2">ORF6N domain-containing protein</fullName>
    </submittedName>
</protein>
<dbReference type="Proteomes" id="UP001056981">
    <property type="component" value="Chromosome"/>
</dbReference>
<reference evidence="2" key="1">
    <citation type="submission" date="2020-04" db="EMBL/GenBank/DDBJ databases">
        <title>Comparative genomics of oral phylogroup-2 Treponema strains.</title>
        <authorList>
            <person name="Zeng H."/>
            <person name="Chan Y.K."/>
            <person name="Watt R.M."/>
        </authorList>
    </citation>
    <scope>NUCLEOTIDE SEQUENCE</scope>
    <source>
        <strain evidence="2">OMZ 905</strain>
    </source>
</reference>
<evidence type="ECO:0000313" key="2">
    <source>
        <dbReference type="EMBL" id="UTC99812.1"/>
    </source>
</evidence>